<name>A0A397J913_9GLOM</name>
<comment type="caution">
    <text evidence="1">The sequence shown here is derived from an EMBL/GenBank/DDBJ whole genome shotgun (WGS) entry which is preliminary data.</text>
</comment>
<dbReference type="OrthoDB" id="2381952at2759"/>
<protein>
    <submittedName>
        <fullName evidence="1">Uncharacterized protein</fullName>
    </submittedName>
</protein>
<proteinExistence type="predicted"/>
<evidence type="ECO:0000313" key="2">
    <source>
        <dbReference type="Proteomes" id="UP000266861"/>
    </source>
</evidence>
<sequence>MNGSISVQPKFDEIRDRIEQELKGQDTGIVKVKFPVKELGKLKVREEIHNAFNAEIIGDNLFIKHNSGGKEVIHFELVNSFTNQCKNQEKNWLASSNTICVVRGIGGRELRPDVGVWFQKPTFPQMFKPLISLCPHPNVWIEIFYNYEKDLNHAFENINWLKRNTIDVEFVAMAIPYGVTPFYPNPEPETDMTQAISQLTKPIRAPYICYWDSNYNEIWYQMEWNRYIALRCDLVIKFNTVLNILAGNY</sequence>
<gene>
    <name evidence="1" type="ORF">Glove_120g174</name>
</gene>
<dbReference type="Proteomes" id="UP000266861">
    <property type="component" value="Unassembled WGS sequence"/>
</dbReference>
<accession>A0A397J913</accession>
<reference evidence="1 2" key="1">
    <citation type="submission" date="2018-08" db="EMBL/GenBank/DDBJ databases">
        <title>Genome and evolution of the arbuscular mycorrhizal fungus Diversispora epigaea (formerly Glomus versiforme) and its bacterial endosymbionts.</title>
        <authorList>
            <person name="Sun X."/>
            <person name="Fei Z."/>
            <person name="Harrison M."/>
        </authorList>
    </citation>
    <scope>NUCLEOTIDE SEQUENCE [LARGE SCALE GENOMIC DNA]</scope>
    <source>
        <strain evidence="1 2">IT104</strain>
    </source>
</reference>
<organism evidence="1 2">
    <name type="scientific">Diversispora epigaea</name>
    <dbReference type="NCBI Taxonomy" id="1348612"/>
    <lineage>
        <taxon>Eukaryota</taxon>
        <taxon>Fungi</taxon>
        <taxon>Fungi incertae sedis</taxon>
        <taxon>Mucoromycota</taxon>
        <taxon>Glomeromycotina</taxon>
        <taxon>Glomeromycetes</taxon>
        <taxon>Diversisporales</taxon>
        <taxon>Diversisporaceae</taxon>
        <taxon>Diversispora</taxon>
    </lineage>
</organism>
<dbReference type="EMBL" id="PQFF01000112">
    <property type="protein sequence ID" value="RHZ81483.1"/>
    <property type="molecule type" value="Genomic_DNA"/>
</dbReference>
<evidence type="ECO:0000313" key="1">
    <source>
        <dbReference type="EMBL" id="RHZ81483.1"/>
    </source>
</evidence>
<dbReference type="AlphaFoldDB" id="A0A397J913"/>
<keyword evidence="2" id="KW-1185">Reference proteome</keyword>